<gene>
    <name evidence="1" type="ORF">SAMN04488008_109105</name>
</gene>
<dbReference type="PROSITE" id="PS51257">
    <property type="entry name" value="PROKAR_LIPOPROTEIN"/>
    <property type="match status" value="1"/>
</dbReference>
<dbReference type="EMBL" id="FNZN01000009">
    <property type="protein sequence ID" value="SEM11112.1"/>
    <property type="molecule type" value="Genomic_DNA"/>
</dbReference>
<dbReference type="RefSeq" id="WP_091626562.1">
    <property type="nucleotide sequence ID" value="NZ_FNZN01000009.1"/>
</dbReference>
<evidence type="ECO:0000313" key="1">
    <source>
        <dbReference type="EMBL" id="SEM11112.1"/>
    </source>
</evidence>
<dbReference type="AlphaFoldDB" id="A0A1H7VP79"/>
<dbReference type="Pfam" id="PF16743">
    <property type="entry name" value="PliI"/>
    <property type="match status" value="1"/>
</dbReference>
<dbReference type="CDD" id="cd09632">
    <property type="entry name" value="PliI_like"/>
    <property type="match status" value="1"/>
</dbReference>
<evidence type="ECO:0000313" key="2">
    <source>
        <dbReference type="Proteomes" id="UP000198990"/>
    </source>
</evidence>
<organism evidence="1 2">
    <name type="scientific">Maribacter orientalis</name>
    <dbReference type="NCBI Taxonomy" id="228957"/>
    <lineage>
        <taxon>Bacteria</taxon>
        <taxon>Pseudomonadati</taxon>
        <taxon>Bacteroidota</taxon>
        <taxon>Flavobacteriia</taxon>
        <taxon>Flavobacteriales</taxon>
        <taxon>Flavobacteriaceae</taxon>
        <taxon>Maribacter</taxon>
    </lineage>
</organism>
<dbReference type="Proteomes" id="UP000198990">
    <property type="component" value="Unassembled WGS sequence"/>
</dbReference>
<proteinExistence type="predicted"/>
<dbReference type="OrthoDB" id="946181at2"/>
<dbReference type="InterPro" id="IPR038643">
    <property type="entry name" value="PliI_sf"/>
</dbReference>
<keyword evidence="2" id="KW-1185">Reference proteome</keyword>
<sequence length="328" mass="37032">MKTNFTNFYLILMVLFLAIGCKNETKKMEEVSTPKAAEELNVLGDYVSEDYSKRSEGYDWVAVSVTETENNQLNISVRSRADKKEPTCTFDAVAEKVDDKAYQTQINGKTILFEFTNGKINITTKKEEDEGLLHFYCSGGASISGTYLKINEALDQTQIDLTKFNRVLNLQDVGFNISSIEKDGKNTLTIFTFGLKEREYNETFNIDGEEVINAEVEDLNSDGSPELFIYTRSVGSGSYGNVYAFSVNNKKSMSEVYFQPTAENRKINKGYMGHDEFSLVENTLGQRFPIYKEGDTNAEPSGGTRQVSYRLVEGEAMRKLEVDKITEY</sequence>
<protein>
    <submittedName>
        <fullName evidence="1">Lysozyme inhibitor of I-type lysozyme</fullName>
    </submittedName>
</protein>
<dbReference type="InterPro" id="IPR031948">
    <property type="entry name" value="PliI"/>
</dbReference>
<dbReference type="Gene3D" id="2.40.128.460">
    <property type="entry name" value="Periplasmic lysozyme inhibitor of I-type lysozyme"/>
    <property type="match status" value="1"/>
</dbReference>
<name>A0A1H7VP79_9FLAO</name>
<reference evidence="2" key="1">
    <citation type="submission" date="2016-10" db="EMBL/GenBank/DDBJ databases">
        <authorList>
            <person name="Varghese N."/>
            <person name="Submissions S."/>
        </authorList>
    </citation>
    <scope>NUCLEOTIDE SEQUENCE [LARGE SCALE GENOMIC DNA]</scope>
    <source>
        <strain evidence="2">DSM 16471</strain>
    </source>
</reference>
<accession>A0A1H7VP79</accession>